<dbReference type="PANTHER" id="PTHR30146:SF153">
    <property type="entry name" value="LACTOSE OPERON REPRESSOR"/>
    <property type="match status" value="1"/>
</dbReference>
<accession>A0ABV4SLA4</accession>
<dbReference type="InterPro" id="IPR000843">
    <property type="entry name" value="HTH_LacI"/>
</dbReference>
<dbReference type="GO" id="GO:0003677">
    <property type="term" value="F:DNA binding"/>
    <property type="evidence" value="ECO:0007669"/>
    <property type="project" value="UniProtKB-KW"/>
</dbReference>
<dbReference type="Proteomes" id="UP001571476">
    <property type="component" value="Unassembled WGS sequence"/>
</dbReference>
<keyword evidence="2 6" id="KW-0238">DNA-binding</keyword>
<evidence type="ECO:0000313" key="7">
    <source>
        <dbReference type="Proteomes" id="UP001571476"/>
    </source>
</evidence>
<feature type="region of interest" description="Disordered" evidence="4">
    <location>
        <begin position="1"/>
        <end position="21"/>
    </location>
</feature>
<dbReference type="InterPro" id="IPR010982">
    <property type="entry name" value="Lambda_DNA-bd_dom_sf"/>
</dbReference>
<dbReference type="RefSeq" id="WP_372563039.1">
    <property type="nucleotide sequence ID" value="NZ_JBGOSP010000007.1"/>
</dbReference>
<evidence type="ECO:0000256" key="4">
    <source>
        <dbReference type="SAM" id="MobiDB-lite"/>
    </source>
</evidence>
<protein>
    <submittedName>
        <fullName evidence="6">LacI family DNA-binding transcriptional regulator</fullName>
    </submittedName>
</protein>
<gene>
    <name evidence="6" type="ORF">ACEG43_16155</name>
</gene>
<keyword evidence="7" id="KW-1185">Reference proteome</keyword>
<keyword evidence="3" id="KW-0804">Transcription</keyword>
<dbReference type="InterPro" id="IPR028082">
    <property type="entry name" value="Peripla_BP_I"/>
</dbReference>
<dbReference type="SMART" id="SM00354">
    <property type="entry name" value="HTH_LACI"/>
    <property type="match status" value="1"/>
</dbReference>
<dbReference type="PANTHER" id="PTHR30146">
    <property type="entry name" value="LACI-RELATED TRANSCRIPTIONAL REPRESSOR"/>
    <property type="match status" value="1"/>
</dbReference>
<reference evidence="6 7" key="1">
    <citation type="submission" date="2024-08" db="EMBL/GenBank/DDBJ databases">
        <title>Genome sequence of Streptomyces aureus CACIA-1.46HGO.</title>
        <authorList>
            <person name="Evangelista-Martinez Z."/>
        </authorList>
    </citation>
    <scope>NUCLEOTIDE SEQUENCE [LARGE SCALE GENOMIC DNA]</scope>
    <source>
        <strain evidence="6 7">CACIA-1.46HGO</strain>
    </source>
</reference>
<evidence type="ECO:0000259" key="5">
    <source>
        <dbReference type="PROSITE" id="PS50932"/>
    </source>
</evidence>
<name>A0ABV4SLA4_9ACTN</name>
<dbReference type="Pfam" id="PF13377">
    <property type="entry name" value="Peripla_BP_3"/>
    <property type="match status" value="1"/>
</dbReference>
<evidence type="ECO:0000256" key="3">
    <source>
        <dbReference type="ARBA" id="ARBA00023163"/>
    </source>
</evidence>
<dbReference type="Pfam" id="PF00356">
    <property type="entry name" value="LacI"/>
    <property type="match status" value="1"/>
</dbReference>
<dbReference type="CDD" id="cd06267">
    <property type="entry name" value="PBP1_LacI_sugar_binding-like"/>
    <property type="match status" value="1"/>
</dbReference>
<dbReference type="SUPFAM" id="SSF53822">
    <property type="entry name" value="Periplasmic binding protein-like I"/>
    <property type="match status" value="1"/>
</dbReference>
<evidence type="ECO:0000256" key="1">
    <source>
        <dbReference type="ARBA" id="ARBA00023015"/>
    </source>
</evidence>
<evidence type="ECO:0000256" key="2">
    <source>
        <dbReference type="ARBA" id="ARBA00023125"/>
    </source>
</evidence>
<dbReference type="InterPro" id="IPR046335">
    <property type="entry name" value="LacI/GalR-like_sensor"/>
</dbReference>
<dbReference type="PROSITE" id="PS50932">
    <property type="entry name" value="HTH_LACI_2"/>
    <property type="match status" value="1"/>
</dbReference>
<dbReference type="CDD" id="cd01392">
    <property type="entry name" value="HTH_LacI"/>
    <property type="match status" value="1"/>
</dbReference>
<organism evidence="6 7">
    <name type="scientific">Streptomyces aureus</name>
    <dbReference type="NCBI Taxonomy" id="193461"/>
    <lineage>
        <taxon>Bacteria</taxon>
        <taxon>Bacillati</taxon>
        <taxon>Actinomycetota</taxon>
        <taxon>Actinomycetes</taxon>
        <taxon>Kitasatosporales</taxon>
        <taxon>Streptomycetaceae</taxon>
        <taxon>Streptomyces</taxon>
    </lineage>
</organism>
<sequence>MASMSAQSPAGTPPTSEDVARAAGVSRATVSYVLNNTRGGRVSEATRERVREAARQLGYVPHAVARALRAGRSGVVLLTAPAVTAGPLFAQFFAELQSALSELGYTAVLYGPTGHRGAEAARRWAELRPDAVLSLMDDSLDEHAVDVLHRAGIGVVVSAGPAPVAGAHALVADQVQVGAMAVEHLVAVGRRKIGVIVPADVSLRGFAEPRLSGAETAARAHPSATVVRQELSLDEGAAAQWAELVVETRADGLFAYNDEYASVAVRALQDAGLRVPEDVAVVGADDLLIGRLLRPKLTTVRMDFTPAREIAAMLDRLIGAPDTPTEARSYLRTGLVIRESA</sequence>
<dbReference type="SUPFAM" id="SSF47413">
    <property type="entry name" value="lambda repressor-like DNA-binding domains"/>
    <property type="match status" value="1"/>
</dbReference>
<keyword evidence="1" id="KW-0805">Transcription regulation</keyword>
<dbReference type="Gene3D" id="3.40.50.2300">
    <property type="match status" value="2"/>
</dbReference>
<feature type="compositionally biased region" description="Polar residues" evidence="4">
    <location>
        <begin position="1"/>
        <end position="15"/>
    </location>
</feature>
<dbReference type="EMBL" id="JBGOSP010000007">
    <property type="protein sequence ID" value="MFA3837688.1"/>
    <property type="molecule type" value="Genomic_DNA"/>
</dbReference>
<proteinExistence type="predicted"/>
<evidence type="ECO:0000313" key="6">
    <source>
        <dbReference type="EMBL" id="MFA3837688.1"/>
    </source>
</evidence>
<dbReference type="Gene3D" id="1.10.260.40">
    <property type="entry name" value="lambda repressor-like DNA-binding domains"/>
    <property type="match status" value="1"/>
</dbReference>
<comment type="caution">
    <text evidence="6">The sequence shown here is derived from an EMBL/GenBank/DDBJ whole genome shotgun (WGS) entry which is preliminary data.</text>
</comment>
<feature type="domain" description="HTH lacI-type" evidence="5">
    <location>
        <begin position="14"/>
        <end position="70"/>
    </location>
</feature>